<keyword evidence="8 9" id="KW-0472">Membrane</keyword>
<gene>
    <name evidence="9" type="primary">cobD</name>
    <name evidence="10" type="ORF">SFMTTN_1792</name>
</gene>
<keyword evidence="4 9" id="KW-1003">Cell membrane</keyword>
<evidence type="ECO:0000256" key="9">
    <source>
        <dbReference type="HAMAP-Rule" id="MF_00024"/>
    </source>
</evidence>
<dbReference type="GO" id="GO:0015420">
    <property type="term" value="F:ABC-type vitamin B12 transporter activity"/>
    <property type="evidence" value="ECO:0007669"/>
    <property type="project" value="UniProtKB-UniRule"/>
</dbReference>
<dbReference type="GO" id="GO:0048472">
    <property type="term" value="F:threonine-phosphate decarboxylase activity"/>
    <property type="evidence" value="ECO:0007669"/>
    <property type="project" value="InterPro"/>
</dbReference>
<evidence type="ECO:0000256" key="4">
    <source>
        <dbReference type="ARBA" id="ARBA00022475"/>
    </source>
</evidence>
<keyword evidence="5 9" id="KW-0169">Cobalamin biosynthesis</keyword>
<protein>
    <recommendedName>
        <fullName evidence="9">Cobalamin biosynthesis protein CobD</fullName>
    </recommendedName>
</protein>
<dbReference type="EMBL" id="BGOW01000015">
    <property type="protein sequence ID" value="GBL45980.1"/>
    <property type="molecule type" value="Genomic_DNA"/>
</dbReference>
<feature type="transmembrane region" description="Helical" evidence="9">
    <location>
        <begin position="48"/>
        <end position="69"/>
    </location>
</feature>
<proteinExistence type="inferred from homology"/>
<feature type="transmembrane region" description="Helical" evidence="9">
    <location>
        <begin position="285"/>
        <end position="306"/>
    </location>
</feature>
<evidence type="ECO:0000256" key="5">
    <source>
        <dbReference type="ARBA" id="ARBA00022573"/>
    </source>
</evidence>
<evidence type="ECO:0000313" key="11">
    <source>
        <dbReference type="Proteomes" id="UP000286806"/>
    </source>
</evidence>
<comment type="caution">
    <text evidence="10">The sequence shown here is derived from an EMBL/GenBank/DDBJ whole genome shotgun (WGS) entry which is preliminary data.</text>
</comment>
<dbReference type="AlphaFoldDB" id="A0A401JED2"/>
<dbReference type="Pfam" id="PF03186">
    <property type="entry name" value="CobD_Cbib"/>
    <property type="match status" value="1"/>
</dbReference>
<feature type="transmembrane region" description="Helical" evidence="9">
    <location>
        <begin position="150"/>
        <end position="176"/>
    </location>
</feature>
<dbReference type="InterPro" id="IPR004485">
    <property type="entry name" value="Cobalamin_biosynth_CobD/CbiB"/>
</dbReference>
<evidence type="ECO:0000256" key="1">
    <source>
        <dbReference type="ARBA" id="ARBA00004651"/>
    </source>
</evidence>
<dbReference type="PANTHER" id="PTHR34308:SF1">
    <property type="entry name" value="COBALAMIN BIOSYNTHESIS PROTEIN CBIB"/>
    <property type="match status" value="1"/>
</dbReference>
<comment type="pathway">
    <text evidence="2 9">Cofactor biosynthesis; adenosylcobalamin biosynthesis.</text>
</comment>
<dbReference type="RefSeq" id="WP_124704778.1">
    <property type="nucleotide sequence ID" value="NZ_BGOW01000015.1"/>
</dbReference>
<reference evidence="10 11" key="1">
    <citation type="journal article" date="2019" name="Front. Microbiol.">
        <title>Genomes of Neutrophilic Sulfur-Oxidizing Chemolithoautotrophs Representing 9 Proteobacterial Species From 8 Genera.</title>
        <authorList>
            <person name="Watanabe T."/>
            <person name="Kojima H."/>
            <person name="Umezawa K."/>
            <person name="Hori C."/>
            <person name="Takasuka T.E."/>
            <person name="Kato Y."/>
            <person name="Fukui M."/>
        </authorList>
    </citation>
    <scope>NUCLEOTIDE SEQUENCE [LARGE SCALE GENOMIC DNA]</scope>
    <source>
        <strain evidence="10 11">TTN</strain>
    </source>
</reference>
<comment type="caution">
    <text evidence="9">Lacks conserved residue(s) required for the propagation of feature annotation.</text>
</comment>
<feature type="transmembrane region" description="Helical" evidence="9">
    <location>
        <begin position="75"/>
        <end position="94"/>
    </location>
</feature>
<sequence length="307" mass="33841">MTFFSLLAALLLEYFRPLGHPLPHYQAFWRYAQYIERQLNTGQYQHGVFAWLVTILPVLITVSVVYFLLGAVSPLLAWVWSALVLYVTLGFKYFSKVGERIARALEAGDLDAARMVLAEWRGLDASELNADDIARLATERTLESAHRQMFGVIVCFVLLSPLGPVGAVLFRLASILGRKWGVANSEGRFGEFAARAYYWINWIPVRLTALSFAVAGDFEDAMYCWRTQAQDWPDASEGIVLASGAGALGVRLGLPISAAGGWLQRPELGLGDSADAQYLNSAVSLSWRVLGLWLLALLLITLAKLAG</sequence>
<dbReference type="OrthoDB" id="8533534at2"/>
<dbReference type="PANTHER" id="PTHR34308">
    <property type="entry name" value="COBALAMIN BIOSYNTHESIS PROTEIN CBIB"/>
    <property type="match status" value="1"/>
</dbReference>
<dbReference type="GO" id="GO:0005886">
    <property type="term" value="C:plasma membrane"/>
    <property type="evidence" value="ECO:0007669"/>
    <property type="project" value="UniProtKB-SubCell"/>
</dbReference>
<dbReference type="Proteomes" id="UP000286806">
    <property type="component" value="Unassembled WGS sequence"/>
</dbReference>
<evidence type="ECO:0000256" key="8">
    <source>
        <dbReference type="ARBA" id="ARBA00023136"/>
    </source>
</evidence>
<comment type="subcellular location">
    <subcellularLocation>
        <location evidence="1 9">Cell membrane</location>
        <topology evidence="1 9">Multi-pass membrane protein</topology>
    </subcellularLocation>
</comment>
<keyword evidence="7 9" id="KW-1133">Transmembrane helix</keyword>
<evidence type="ECO:0000256" key="6">
    <source>
        <dbReference type="ARBA" id="ARBA00022692"/>
    </source>
</evidence>
<evidence type="ECO:0000313" key="10">
    <source>
        <dbReference type="EMBL" id="GBL45980.1"/>
    </source>
</evidence>
<evidence type="ECO:0000256" key="7">
    <source>
        <dbReference type="ARBA" id="ARBA00022989"/>
    </source>
</evidence>
<comment type="similarity">
    <text evidence="3 9">Belongs to the CobD/CbiB family.</text>
</comment>
<dbReference type="GO" id="GO:0009236">
    <property type="term" value="P:cobalamin biosynthetic process"/>
    <property type="evidence" value="ECO:0007669"/>
    <property type="project" value="UniProtKB-UniRule"/>
</dbReference>
<organism evidence="10 11">
    <name type="scientific">Sulfuriferula multivorans</name>
    <dbReference type="NCBI Taxonomy" id="1559896"/>
    <lineage>
        <taxon>Bacteria</taxon>
        <taxon>Pseudomonadati</taxon>
        <taxon>Pseudomonadota</taxon>
        <taxon>Betaproteobacteria</taxon>
        <taxon>Nitrosomonadales</taxon>
        <taxon>Sulfuricellaceae</taxon>
        <taxon>Sulfuriferula</taxon>
    </lineage>
</organism>
<dbReference type="UniPathway" id="UPA00148"/>
<keyword evidence="11" id="KW-1185">Reference proteome</keyword>
<evidence type="ECO:0000256" key="3">
    <source>
        <dbReference type="ARBA" id="ARBA00006263"/>
    </source>
</evidence>
<keyword evidence="6 9" id="KW-0812">Transmembrane</keyword>
<dbReference type="NCBIfam" id="NF005792">
    <property type="entry name" value="PRK07630.1"/>
    <property type="match status" value="1"/>
</dbReference>
<name>A0A401JED2_9PROT</name>
<evidence type="ECO:0000256" key="2">
    <source>
        <dbReference type="ARBA" id="ARBA00004953"/>
    </source>
</evidence>
<comment type="function">
    <text evidence="9">Converts cobyric acid to cobinamide by the addition of aminopropanol on the F carboxylic group.</text>
</comment>
<accession>A0A401JED2</accession>
<dbReference type="HAMAP" id="MF_00024">
    <property type="entry name" value="CobD_CbiB"/>
    <property type="match status" value="1"/>
</dbReference>